<evidence type="ECO:0000256" key="3">
    <source>
        <dbReference type="SAM" id="SignalP"/>
    </source>
</evidence>
<dbReference type="PANTHER" id="PTHR12015">
    <property type="entry name" value="SMALL INDUCIBLE CYTOKINE A"/>
    <property type="match status" value="1"/>
</dbReference>
<evidence type="ECO:0000313" key="6">
    <source>
        <dbReference type="RefSeq" id="XP_008284004.1"/>
    </source>
</evidence>
<dbReference type="GO" id="GO:0005615">
    <property type="term" value="C:extracellular space"/>
    <property type="evidence" value="ECO:0007669"/>
    <property type="project" value="UniProtKB-KW"/>
</dbReference>
<feature type="domain" description="Chemokine interleukin-8-like" evidence="4">
    <location>
        <begin position="422"/>
        <end position="481"/>
    </location>
</feature>
<dbReference type="Gene3D" id="2.40.50.40">
    <property type="match status" value="3"/>
</dbReference>
<dbReference type="Pfam" id="PF00048">
    <property type="entry name" value="IL8"/>
    <property type="match status" value="1"/>
</dbReference>
<keyword evidence="3" id="KW-0732">Signal</keyword>
<evidence type="ECO:0000313" key="5">
    <source>
        <dbReference type="Proteomes" id="UP000694891"/>
    </source>
</evidence>
<dbReference type="SUPFAM" id="SSF54117">
    <property type="entry name" value="Interleukin 8-like chemokines"/>
    <property type="match status" value="1"/>
</dbReference>
<evidence type="ECO:0000259" key="4">
    <source>
        <dbReference type="Pfam" id="PF00048"/>
    </source>
</evidence>
<dbReference type="GO" id="GO:0006955">
    <property type="term" value="P:immune response"/>
    <property type="evidence" value="ECO:0007669"/>
    <property type="project" value="InterPro"/>
</dbReference>
<dbReference type="GeneID" id="103360121"/>
<gene>
    <name evidence="6" type="primary">LOC103360121</name>
</gene>
<dbReference type="GO" id="GO:0008009">
    <property type="term" value="F:chemokine activity"/>
    <property type="evidence" value="ECO:0007669"/>
    <property type="project" value="InterPro"/>
</dbReference>
<dbReference type="Proteomes" id="UP000694891">
    <property type="component" value="Unplaced"/>
</dbReference>
<protein>
    <submittedName>
        <fullName evidence="6">Uncharacterized protein LOC103360121</fullName>
    </submittedName>
</protein>
<feature type="compositionally biased region" description="Polar residues" evidence="2">
    <location>
        <begin position="47"/>
        <end position="65"/>
    </location>
</feature>
<dbReference type="AlphaFoldDB" id="A0A9Y4JWX7"/>
<evidence type="ECO:0000256" key="2">
    <source>
        <dbReference type="SAM" id="MobiDB-lite"/>
    </source>
</evidence>
<feature type="chain" id="PRO_5041213433" evidence="3">
    <location>
        <begin position="22"/>
        <end position="505"/>
    </location>
</feature>
<dbReference type="InterPro" id="IPR036048">
    <property type="entry name" value="Interleukin_8-like_sf"/>
</dbReference>
<proteinExistence type="predicted"/>
<keyword evidence="5" id="KW-1185">Reference proteome</keyword>
<organism evidence="5 6">
    <name type="scientific">Stegastes partitus</name>
    <name type="common">bicolor damselfish</name>
    <dbReference type="NCBI Taxonomy" id="144197"/>
    <lineage>
        <taxon>Eukaryota</taxon>
        <taxon>Metazoa</taxon>
        <taxon>Chordata</taxon>
        <taxon>Craniata</taxon>
        <taxon>Vertebrata</taxon>
        <taxon>Euteleostomi</taxon>
        <taxon>Actinopterygii</taxon>
        <taxon>Neopterygii</taxon>
        <taxon>Teleostei</taxon>
        <taxon>Neoteleostei</taxon>
        <taxon>Acanthomorphata</taxon>
        <taxon>Ovalentaria</taxon>
        <taxon>Pomacentridae</taxon>
        <taxon>Stegastes</taxon>
    </lineage>
</organism>
<evidence type="ECO:0000256" key="1">
    <source>
        <dbReference type="ARBA" id="ARBA00022514"/>
    </source>
</evidence>
<reference evidence="6" key="1">
    <citation type="submission" date="2025-08" db="UniProtKB">
        <authorList>
            <consortium name="RefSeq"/>
        </authorList>
    </citation>
    <scope>IDENTIFICATION</scope>
</reference>
<name>A0A9Y4JWX7_9TELE</name>
<dbReference type="RefSeq" id="XP_008284004.1">
    <property type="nucleotide sequence ID" value="XM_008285782.1"/>
</dbReference>
<feature type="region of interest" description="Disordered" evidence="2">
    <location>
        <begin position="45"/>
        <end position="92"/>
    </location>
</feature>
<feature type="signal peptide" evidence="3">
    <location>
        <begin position="1"/>
        <end position="21"/>
    </location>
</feature>
<dbReference type="InterPro" id="IPR001811">
    <property type="entry name" value="Chemokine_IL8-like_dom"/>
</dbReference>
<accession>A0A9Y4JWX7</accession>
<keyword evidence="1" id="KW-0202">Cytokine</keyword>
<sequence>MAFFIVSRLLLLTLLLKGTEGREWTPESDDSVHFGEFCLRISDDSHWTTSKPDPQPTPTSAQPNRPTEKAPKKPQKRIIKPVPLPEPSSIPDDLPEVVTHDYTDIVRVPANLLHEQPLSGCRCNEEKMKQPGETSRVVSLMKWYPSETCSSAEYIETLADGREVCVAPFNLFTYFHSLLSSLSKPDTLAIPNQGYSDDYNDYDDKVRNPPKATEIEGKTVLYPSPPKEHASVNQLKAQSNHQSINPPACWACTSLITNLDQKVVQSLDVEMQPLPCPLYISIKLKDNLSLCFELLEFERGLHSLGIPLSLEDNSESTPTNIVDGCRCKEKAMKLPTESSPIKNARIWLSDERCSSTEFIETLMDGREVCVTASSISTYLQTLPQKQFLEPLDRGQGMPISVQGGENFLKKVTETLHEQPYVCLGCISTKKWTSIEQKDIQSLEFPEPSPGCPIIIRLRLTDETEFCADSSNSWFWDLMHKLDMQTPEKASNMILEGAEMYDPPSS</sequence>
<dbReference type="InterPro" id="IPR039809">
    <property type="entry name" value="Chemokine_b/g/d"/>
</dbReference>